<keyword evidence="3" id="KW-1185">Reference proteome</keyword>
<keyword evidence="2" id="KW-0238">DNA-binding</keyword>
<dbReference type="STRING" id="1287681.M7TJ03"/>
<sequence length="550" mass="61202">MDRIVCLEETISVAGRVAARLIHANLAGVRKFFSSGIFCVFEGLPRGITTPARKFLPLFLATLIDKEVVDFKDVGATTLELFLGAIAKPFQYLAYENRFAEALKRHDDPYLIDAFIDVGKNPDYNSNRDLFSYTLSRMRKALRFAEPKQKQQLQPQLTKTLKVVMEQIKQDLKLLVSSPPEHANHINFVWSIVAIIRAQDICPVDPYFYQISPEYSPSRQDPRLQTAGILACGLKLEEGNVYAASSLFYLLWPNFTTALANGRLGDEQSILEQGMQHPHVFSFMLGKMLPAIIRTAVRKPEGWVLIETYVDAFEKWLAGPAVHKEVDEENMDSALTLLKCIEAGVRHLQSLDITDLHTEHLYTLIQMFKLLNLLGPSLSAYVINNPTSRNAESITQIASSLAEFSRAAGSYISDLLEGNRRSSVMDVSGTQQQYPFTLDPARLFEGMPLAIQERRRDPVLDRSSSSSENIDSFSAHMLREIGQGWITIDNNNNGSATLTVKGPATRGGPPPSTASTTSVPATQSGLGTPVPRWDAKTLVSRLREEVVNAD</sequence>
<organism evidence="2 3">
    <name type="scientific">Eutypa lata (strain UCR-EL1)</name>
    <name type="common">Grapevine dieback disease fungus</name>
    <name type="synonym">Eutypa armeniacae</name>
    <dbReference type="NCBI Taxonomy" id="1287681"/>
    <lineage>
        <taxon>Eukaryota</taxon>
        <taxon>Fungi</taxon>
        <taxon>Dikarya</taxon>
        <taxon>Ascomycota</taxon>
        <taxon>Pezizomycotina</taxon>
        <taxon>Sordariomycetes</taxon>
        <taxon>Xylariomycetidae</taxon>
        <taxon>Xylariales</taxon>
        <taxon>Diatrypaceae</taxon>
        <taxon>Eutypa</taxon>
    </lineage>
</organism>
<dbReference type="eggNOG" id="ENOG502QSDS">
    <property type="taxonomic scope" value="Eukaryota"/>
</dbReference>
<dbReference type="PANTHER" id="PTHR28122">
    <property type="entry name" value="E3 UBIQUITIN-PROTEIN LIGASE SUBSTRATE RECEPTOR MMS22"/>
    <property type="match status" value="1"/>
</dbReference>
<dbReference type="InterPro" id="IPR019021">
    <property type="entry name" value="Mms22"/>
</dbReference>
<dbReference type="HOGENOM" id="CLU_495241_0_0_1"/>
<dbReference type="GO" id="GO:0005634">
    <property type="term" value="C:nucleus"/>
    <property type="evidence" value="ECO:0007669"/>
    <property type="project" value="InterPro"/>
</dbReference>
<dbReference type="GO" id="GO:0003677">
    <property type="term" value="F:DNA binding"/>
    <property type="evidence" value="ECO:0007669"/>
    <property type="project" value="UniProtKB-KW"/>
</dbReference>
<proteinExistence type="predicted"/>
<feature type="region of interest" description="Disordered" evidence="1">
    <location>
        <begin position="496"/>
        <end position="531"/>
    </location>
</feature>
<dbReference type="AlphaFoldDB" id="M7TJ03"/>
<evidence type="ECO:0000313" key="2">
    <source>
        <dbReference type="EMBL" id="EMR69936.1"/>
    </source>
</evidence>
<reference evidence="3" key="1">
    <citation type="journal article" date="2013" name="Genome Announc.">
        <title>Draft genome sequence of the grapevine dieback fungus Eutypa lata UCR-EL1.</title>
        <authorList>
            <person name="Blanco-Ulate B."/>
            <person name="Rolshausen P.E."/>
            <person name="Cantu D."/>
        </authorList>
    </citation>
    <scope>NUCLEOTIDE SEQUENCE [LARGE SCALE GENOMIC DNA]</scope>
    <source>
        <strain evidence="3">UCR-EL1</strain>
    </source>
</reference>
<feature type="compositionally biased region" description="Low complexity" evidence="1">
    <location>
        <begin position="513"/>
        <end position="524"/>
    </location>
</feature>
<dbReference type="Proteomes" id="UP000012174">
    <property type="component" value="Unassembled WGS sequence"/>
</dbReference>
<protein>
    <submittedName>
        <fullName evidence="2">Putative hmg-i hmg-dna-binding protein</fullName>
    </submittedName>
</protein>
<dbReference type="PANTHER" id="PTHR28122:SF1">
    <property type="entry name" value="E3 UBIQUITIN-PROTEIN LIGASE SUBSTRATE RECEPTOR MMS22"/>
    <property type="match status" value="1"/>
</dbReference>
<dbReference type="GO" id="GO:0031297">
    <property type="term" value="P:replication fork processing"/>
    <property type="evidence" value="ECO:0007669"/>
    <property type="project" value="InterPro"/>
</dbReference>
<dbReference type="Pfam" id="PF09462">
    <property type="entry name" value="Mus7"/>
    <property type="match status" value="1"/>
</dbReference>
<gene>
    <name evidence="2" type="ORF">UCREL1_3033</name>
</gene>
<dbReference type="GO" id="GO:0035361">
    <property type="term" value="C:Cul8-RING ubiquitin ligase complex"/>
    <property type="evidence" value="ECO:0007669"/>
    <property type="project" value="TreeGrafter"/>
</dbReference>
<name>M7TJ03_EUTLA</name>
<dbReference type="OrthoDB" id="2386201at2759"/>
<accession>M7TJ03</accession>
<evidence type="ECO:0000256" key="1">
    <source>
        <dbReference type="SAM" id="MobiDB-lite"/>
    </source>
</evidence>
<evidence type="ECO:0000313" key="3">
    <source>
        <dbReference type="Proteomes" id="UP000012174"/>
    </source>
</evidence>
<dbReference type="KEGG" id="ela:UCREL1_3033"/>
<dbReference type="EMBL" id="KB705995">
    <property type="protein sequence ID" value="EMR69936.1"/>
    <property type="molecule type" value="Genomic_DNA"/>
</dbReference>
<dbReference type="GO" id="GO:0000724">
    <property type="term" value="P:double-strand break repair via homologous recombination"/>
    <property type="evidence" value="ECO:0007669"/>
    <property type="project" value="TreeGrafter"/>
</dbReference>